<feature type="compositionally biased region" description="Polar residues" evidence="1">
    <location>
        <begin position="157"/>
        <end position="183"/>
    </location>
</feature>
<dbReference type="InterPro" id="IPR038607">
    <property type="entry name" value="PhoD-like_sf"/>
</dbReference>
<keyword evidence="4" id="KW-1185">Reference proteome</keyword>
<feature type="region of interest" description="Disordered" evidence="1">
    <location>
        <begin position="1415"/>
        <end position="1590"/>
    </location>
</feature>
<reference evidence="3 4" key="1">
    <citation type="submission" date="2020-03" db="EMBL/GenBank/DDBJ databases">
        <title>Draft Genome Sequence of Cudoniella acicularis.</title>
        <authorList>
            <person name="Buettner E."/>
            <person name="Kellner H."/>
        </authorList>
    </citation>
    <scope>NUCLEOTIDE SEQUENCE [LARGE SCALE GENOMIC DNA]</scope>
    <source>
        <strain evidence="3 4">DSM 108380</strain>
    </source>
</reference>
<evidence type="ECO:0000313" key="3">
    <source>
        <dbReference type="EMBL" id="KAF4637463.1"/>
    </source>
</evidence>
<feature type="compositionally biased region" description="Basic and acidic residues" evidence="1">
    <location>
        <begin position="420"/>
        <end position="440"/>
    </location>
</feature>
<dbReference type="EMBL" id="JAAMPI010000022">
    <property type="protein sequence ID" value="KAF4637463.1"/>
    <property type="molecule type" value="Genomic_DNA"/>
</dbReference>
<evidence type="ECO:0000256" key="1">
    <source>
        <dbReference type="SAM" id="MobiDB-lite"/>
    </source>
</evidence>
<feature type="compositionally biased region" description="Pro residues" evidence="1">
    <location>
        <begin position="133"/>
        <end position="148"/>
    </location>
</feature>
<feature type="compositionally biased region" description="Polar residues" evidence="1">
    <location>
        <begin position="522"/>
        <end position="532"/>
    </location>
</feature>
<feature type="region of interest" description="Disordered" evidence="1">
    <location>
        <begin position="633"/>
        <end position="677"/>
    </location>
</feature>
<dbReference type="OrthoDB" id="9999821at2759"/>
<dbReference type="InterPro" id="IPR043904">
    <property type="entry name" value="PhoD_2-like"/>
</dbReference>
<gene>
    <name evidence="3" type="ORF">G7Y89_g621</name>
</gene>
<dbReference type="Gene3D" id="3.60.21.70">
    <property type="entry name" value="PhoD-like phosphatase"/>
    <property type="match status" value="1"/>
</dbReference>
<feature type="region of interest" description="Disordered" evidence="1">
    <location>
        <begin position="710"/>
        <end position="764"/>
    </location>
</feature>
<feature type="domain" description="PhoD-like phosphatase" evidence="2">
    <location>
        <begin position="1255"/>
        <end position="1417"/>
    </location>
</feature>
<feature type="compositionally biased region" description="Polar residues" evidence="1">
    <location>
        <begin position="47"/>
        <end position="83"/>
    </location>
</feature>
<dbReference type="InterPro" id="IPR029052">
    <property type="entry name" value="Metallo-depent_PP-like"/>
</dbReference>
<feature type="compositionally biased region" description="Polar residues" evidence="1">
    <location>
        <begin position="1568"/>
        <end position="1585"/>
    </location>
</feature>
<dbReference type="InterPro" id="IPR018946">
    <property type="entry name" value="PhoD-like_MPP"/>
</dbReference>
<proteinExistence type="predicted"/>
<comment type="caution">
    <text evidence="3">The sequence shown here is derived from an EMBL/GenBank/DDBJ whole genome shotgun (WGS) entry which is preliminary data.</text>
</comment>
<feature type="compositionally biased region" description="Basic and acidic residues" evidence="1">
    <location>
        <begin position="187"/>
        <end position="197"/>
    </location>
</feature>
<feature type="domain" description="PhoD-like phosphatase" evidence="2">
    <location>
        <begin position="992"/>
        <end position="1247"/>
    </location>
</feature>
<dbReference type="Pfam" id="PF19050">
    <property type="entry name" value="PhoD_2"/>
    <property type="match status" value="2"/>
</dbReference>
<feature type="compositionally biased region" description="Basic and acidic residues" evidence="1">
    <location>
        <begin position="246"/>
        <end position="255"/>
    </location>
</feature>
<evidence type="ECO:0000313" key="4">
    <source>
        <dbReference type="Proteomes" id="UP000566819"/>
    </source>
</evidence>
<feature type="compositionally biased region" description="Pro residues" evidence="1">
    <location>
        <begin position="93"/>
        <end position="106"/>
    </location>
</feature>
<dbReference type="SUPFAM" id="SSF56300">
    <property type="entry name" value="Metallo-dependent phosphatases"/>
    <property type="match status" value="1"/>
</dbReference>
<feature type="compositionally biased region" description="Basic and acidic residues" evidence="1">
    <location>
        <begin position="270"/>
        <end position="295"/>
    </location>
</feature>
<feature type="region of interest" description="Disordered" evidence="1">
    <location>
        <begin position="1"/>
        <end position="564"/>
    </location>
</feature>
<protein>
    <recommendedName>
        <fullName evidence="2">PhoD-like phosphatase domain-containing protein</fullName>
    </recommendedName>
</protein>
<feature type="region of interest" description="Disordered" evidence="1">
    <location>
        <begin position="908"/>
        <end position="931"/>
    </location>
</feature>
<feature type="region of interest" description="Disordered" evidence="1">
    <location>
        <begin position="1879"/>
        <end position="1935"/>
    </location>
</feature>
<feature type="compositionally biased region" description="Acidic residues" evidence="1">
    <location>
        <begin position="1909"/>
        <end position="1920"/>
    </location>
</feature>
<dbReference type="PANTHER" id="PTHR46689">
    <property type="entry name" value="MEMBRANE PROTEIN, PUTATIVE-RELATED"/>
    <property type="match status" value="1"/>
</dbReference>
<feature type="compositionally biased region" description="Basic and acidic residues" evidence="1">
    <location>
        <begin position="364"/>
        <end position="381"/>
    </location>
</feature>
<dbReference type="Proteomes" id="UP000566819">
    <property type="component" value="Unassembled WGS sequence"/>
</dbReference>
<dbReference type="PANTHER" id="PTHR46689:SF1">
    <property type="entry name" value="PHOD-LIKE PHOSPHATASE DOMAIN-CONTAINING PROTEIN"/>
    <property type="match status" value="1"/>
</dbReference>
<feature type="compositionally biased region" description="Polar residues" evidence="1">
    <location>
        <begin position="317"/>
        <end position="326"/>
    </location>
</feature>
<dbReference type="CDD" id="cd07389">
    <property type="entry name" value="MPP_PhoD"/>
    <property type="match status" value="1"/>
</dbReference>
<organism evidence="3 4">
    <name type="scientific">Cudoniella acicularis</name>
    <dbReference type="NCBI Taxonomy" id="354080"/>
    <lineage>
        <taxon>Eukaryota</taxon>
        <taxon>Fungi</taxon>
        <taxon>Dikarya</taxon>
        <taxon>Ascomycota</taxon>
        <taxon>Pezizomycotina</taxon>
        <taxon>Leotiomycetes</taxon>
        <taxon>Helotiales</taxon>
        <taxon>Tricladiaceae</taxon>
        <taxon>Cudoniella</taxon>
    </lineage>
</organism>
<accession>A0A8H4RXP3</accession>
<sequence>MATGSTPYWGKLPPPEIVRGNSIKRDRGQSGQGKSDLSVDTGFATDRLSNQFQPSPQRKQNRNSTQTEAPTVSTQSPFVSPTDETFGVAGLAPRPPSFPYNAPPPANSDHLEKRRRRESRNRDQFLEEQAASVPPPAAPDAPRAPPPVSYKQPHNGEPSSSYKTPTRSGSTRRSEGPVSSSQGVADDYFRSNHREDYPSPEQASQRRRPSNGKAAVGIGENEWDEGKQEKIDTPHRSRRQGSLSESEYRKRDWAPDRSPLQRLELTLDSITKEEKRARVEEAELLAKEGRTRGSERTQNPVHFRNRRVAKDPVSGTKLDSQNSNQDDLPRNASSRRKIQSQRSSTAGKRPVTFDIPDTDTVAEAVDRQKQVERSPSQKRDASSAPQKGKSFRDRSYIPVPVAITGGAGSSKLGRSGSNKLKKEPPGDPWLHRRVDAEKQFQEVTPRRPSVADQQSPGPSKDTAFRSHPQVSVDKELPSLPPEARQTGEYLAHSSEFDSVEDMDPKPVRRGTLSKIERLTGQKVPSQSPTQAGRDQRSRVVDVNGNKYDLPPTTPGTAARGAMPHESAEHHHHLPNVLHRKHENVPGQTVYVPSRRLDEWKKGGVAQLSGSLLDLDVDEQNELEKDKAWWEAGNTGRRRRSTSTNQRRAEAYDGEYDDSNGTDLQSSPSNTECAGCASERKNPGRIRKVLTLVNLRSRLYFGYDKKSKKRVAANSDDVLDASDDESPHRTTDPSHLSPNHLTVPPHLSSHKSDPNLSLHHAKSSLKPHSLTCPMRAIRVRPDIAPTRFKPPLFLRSGPLLRYCGLRREPIQNRSLRPPGTTEREIWRGSVMIVTQDDHSSYELAPTLRLFLQPIDLLPPPPAQVDDEELAPEYIDPLAGLPKIGRDGRTLYIRPVDHLDEERDISRVESDEGLFETERSPLDGASDRKCVKPHYDGEKAGKYKEVRGFRLHAERGVTFWRFNLEIELRDKQQRLAYRINRGPATAFWVPARDQPMNIMFHSCNGFSYNADPHAFNGPDPMWRDILNTHQTQPFHVMLGGGDQIYNDVVMQETKHVKEWTDIKTAHHKESVPFTAELQNELESFYLNRYCMWFSQGLFGLATSQIPMINVWDDHDIIDGYGSYPHDEMRCPVMAGLGAVAFKYYMLFQHQSSIDEGEETEPHWILGDVPGPYIGELSRSVFTHLGRSVAFLGLDCRTERMNDEIVSAETYEKVFDRLEKEIVKGETKHLIVLVGIPVAYPRMVWLENILTSRLMDPIKALGRAGLLGQNLLNHFDGGVEILDDLDDHWTAKHHKAERNWFIQELQDLAAEKSVRVTILGGDVHLAAVGQFFSNPKLGLPKDRDNRYMPNIISSAIVNAPPPDTLADVLNKRNKVHHLDLDTDEEMIPIFTHDVTGKARNNKCLLNRRNWCSIRAYDPELSPPPTPQTNGTVTPPPSRGGLFRRISTSRGPSYRPDVSAPPLSSAGFFNRRPSASRRGSTDSQRPALLTRTLSLTRKDFNPGSLFRRNSKRKPDSGGINGYGADSDDDESQYHSQPRMAGIRGGSGGSDEDSYFPAMDQPSGRDPEHPVDQASTSIAGTQPQKSFSKSQYHRVPTGLSEKQKRLGGNHVVNLKGGLDICLNVEVNHKDPAGITMPYRILVPALWYQEEQEGEAAQKVVGIATWDVGTCRHEELPASHCFRQQIPLAVFAFSTTPKNKIKTFQTVLYLAPRLKRNRRAKNSAMADSTLEWALGKLEIDLEDAPGYEDGWLSWAGLDPNKVIPAIPPIYREEEGEQRALYITGFPAVTSPIEMKHFFTRYGTVDKSICVVDMISRFSFRWVVMKTTEGAGRVLKNVHCLVVEDEDDDGNTRTYVLRVCQAVGPDSHLTMAAELQVDQTDISLMSPDDIATHSHPSPPCKSPSPTSEKEVTLCTELEEDNPSEVQDEPATSPGIPTVVTSPPSDGFTTQAASWANIAGTASPNSRIIDLHPAGKASAGPRLKPVGRIPSISKLGSGEAMVDQMRVVFLLDLPQNLGLQDISDAVTEGPLRSINFGVDETKNTRFAGVVFQYAKDAELFYQTLCKERIDSRPERFKFVVEAIRGEPFPADEPLKAMGSPTFASRRLTIVKSKFFFMFGERQLKALCEKLVGSDAIQLIWLYNGGNATIVFADVASAISVKNALDKMSSGRGLPGGQAAATWAGLQTTFSKDPCVQPLELKTAMTSL</sequence>
<name>A0A8H4RXP3_9HELO</name>
<evidence type="ECO:0000259" key="2">
    <source>
        <dbReference type="Pfam" id="PF19050"/>
    </source>
</evidence>
<feature type="compositionally biased region" description="Polar residues" evidence="1">
    <location>
        <begin position="660"/>
        <end position="671"/>
    </location>
</feature>
<feature type="compositionally biased region" description="Basic and acidic residues" evidence="1">
    <location>
        <begin position="224"/>
        <end position="235"/>
    </location>
</feature>
<dbReference type="GO" id="GO:0016020">
    <property type="term" value="C:membrane"/>
    <property type="evidence" value="ECO:0007669"/>
    <property type="project" value="TreeGrafter"/>
</dbReference>